<dbReference type="EMBL" id="CP041969">
    <property type="protein sequence ID" value="QMV43296.1"/>
    <property type="molecule type" value="Genomic_DNA"/>
</dbReference>
<dbReference type="KEGG" id="cchl:FPL14_20530"/>
<accession>A0A7G5C262</accession>
<dbReference type="InterPro" id="IPR015915">
    <property type="entry name" value="Kelch-typ_b-propeller"/>
</dbReference>
<dbReference type="Proteomes" id="UP000515679">
    <property type="component" value="Chromosome"/>
</dbReference>
<dbReference type="SUPFAM" id="SSF117281">
    <property type="entry name" value="Kelch motif"/>
    <property type="match status" value="1"/>
</dbReference>
<keyword evidence="3" id="KW-1185">Reference proteome</keyword>
<dbReference type="AlphaFoldDB" id="A0A7G5C262"/>
<name>A0A7G5C262_9BACL</name>
<dbReference type="RefSeq" id="WP_182299530.1">
    <property type="nucleotide sequence ID" value="NZ_CP041969.1"/>
</dbReference>
<feature type="signal peptide" evidence="1">
    <location>
        <begin position="1"/>
        <end position="20"/>
    </location>
</feature>
<keyword evidence="1" id="KW-0732">Signal</keyword>
<proteinExistence type="predicted"/>
<evidence type="ECO:0008006" key="4">
    <source>
        <dbReference type="Google" id="ProtNLM"/>
    </source>
</evidence>
<evidence type="ECO:0000313" key="3">
    <source>
        <dbReference type="Proteomes" id="UP000515679"/>
    </source>
</evidence>
<reference evidence="2 3" key="1">
    <citation type="submission" date="2019-07" db="EMBL/GenBank/DDBJ databases">
        <authorList>
            <person name="Kim J.K."/>
            <person name="Cheong H.-M."/>
            <person name="Choi Y."/>
            <person name="Hwang K.J."/>
            <person name="Lee S."/>
            <person name="Choi C."/>
        </authorList>
    </citation>
    <scope>NUCLEOTIDE SEQUENCE [LARGE SCALE GENOMIC DNA]</scope>
    <source>
        <strain evidence="2 3">KS 22</strain>
    </source>
</reference>
<sequence length="574" mass="63701">MNTGIRILLSLSIMASMAVAAPIGITAPQAAVAATTQTKAMPATSTVYVNGQEMQSDLYTISICKKVNATDHYCDINDDLYVKLRDFAKTLQGTDKEFAVGYDSAKKKMNLLSGKAYKPVGGELKKTNSESLQNAKPSDAGLLLDGQAATATAYTIKGSTYYKLRDLCTIFKLPVSTRTYDNSIRIHTYGELSTTLVAGNTLERSSVDYNYSNWFSPSKRFLYISGGQLQVLEASETRSQLIIHSFSSDYKELGQKKVPMELPLFGGFHQSQDGNYYVIYGQNNREDSDRKVVYRVVKYDNSWKKIAQVDITDVYVSEPFHASNVTMDSYNDKLIIHSGRLRYLTDDGLRHQSNISFLIDTKTMTVLEQPMNHVSHSFATYVRFDGNRIVYVDHGDAWPRSIVLQVESNGGIEQTVDLITFPGKLGDNYTGANLGGLEVASLNDLIVGADSGTKGTKNVFLSVVPKNAQQSSDVKTIWLTNYTTKSSVRIKNQTHLVKLSDNKFVVMWEELTEAGEPTVVYAVIDGSGSIIQKPKKLPGVPSPGNMMPLVQNGNLTWYYSQTTDLVEWYTLRIQ</sequence>
<gene>
    <name evidence="2" type="ORF">FPL14_20530</name>
</gene>
<organism evidence="2 3">
    <name type="scientific">Cohnella cholangitidis</name>
    <dbReference type="NCBI Taxonomy" id="2598458"/>
    <lineage>
        <taxon>Bacteria</taxon>
        <taxon>Bacillati</taxon>
        <taxon>Bacillota</taxon>
        <taxon>Bacilli</taxon>
        <taxon>Bacillales</taxon>
        <taxon>Paenibacillaceae</taxon>
        <taxon>Cohnella</taxon>
    </lineage>
</organism>
<protein>
    <recommendedName>
        <fullName evidence="4">Copper amine oxidase N-terminal domain-containing protein</fullName>
    </recommendedName>
</protein>
<evidence type="ECO:0000313" key="2">
    <source>
        <dbReference type="EMBL" id="QMV43296.1"/>
    </source>
</evidence>
<feature type="chain" id="PRO_5029011128" description="Copper amine oxidase N-terminal domain-containing protein" evidence="1">
    <location>
        <begin position="21"/>
        <end position="574"/>
    </location>
</feature>
<evidence type="ECO:0000256" key="1">
    <source>
        <dbReference type="SAM" id="SignalP"/>
    </source>
</evidence>